<dbReference type="InterPro" id="IPR008580">
    <property type="entry name" value="PPPDE_dom"/>
</dbReference>
<dbReference type="PANTHER" id="PTHR12378:SF7">
    <property type="entry name" value="DESUMOYLATING ISOPEPTIDASE 1"/>
    <property type="match status" value="1"/>
</dbReference>
<evidence type="ECO:0000313" key="5">
    <source>
        <dbReference type="EMBL" id="OMJ81847.1"/>
    </source>
</evidence>
<protein>
    <recommendedName>
        <fullName evidence="4">PPPDE domain-containing protein</fullName>
    </recommendedName>
</protein>
<dbReference type="PROSITE" id="PS51858">
    <property type="entry name" value="PPPDE"/>
    <property type="match status" value="1"/>
</dbReference>
<gene>
    <name evidence="5" type="ORF">SteCoe_17612</name>
</gene>
<name>A0A1R2BYX6_9CILI</name>
<keyword evidence="3" id="KW-0378">Hydrolase</keyword>
<keyword evidence="2" id="KW-0645">Protease</keyword>
<dbReference type="Proteomes" id="UP000187209">
    <property type="component" value="Unassembled WGS sequence"/>
</dbReference>
<comment type="caution">
    <text evidence="5">The sequence shown here is derived from an EMBL/GenBank/DDBJ whole genome shotgun (WGS) entry which is preliminary data.</text>
</comment>
<evidence type="ECO:0000256" key="1">
    <source>
        <dbReference type="ARBA" id="ARBA00008140"/>
    </source>
</evidence>
<dbReference type="SMART" id="SM01179">
    <property type="entry name" value="DUF862"/>
    <property type="match status" value="1"/>
</dbReference>
<proteinExistence type="inferred from homology"/>
<feature type="domain" description="PPPDE" evidence="4">
    <location>
        <begin position="1"/>
        <end position="141"/>
    </location>
</feature>
<evidence type="ECO:0000313" key="6">
    <source>
        <dbReference type="Proteomes" id="UP000187209"/>
    </source>
</evidence>
<keyword evidence="6" id="KW-1185">Reference proteome</keyword>
<dbReference type="GO" id="GO:0008233">
    <property type="term" value="F:peptidase activity"/>
    <property type="evidence" value="ECO:0007669"/>
    <property type="project" value="UniProtKB-KW"/>
</dbReference>
<sequence length="259" mass="29441">MQVDLRLYDISGGLARTMSLSLLGKFLEGIWHSGIVINDIEYFYGGGICRQPAGAFLSGIPTKTIALGITHKTQYEFEAFLQEITPKYTLEAYHLLYHNCNHFTSECSMFLLGFNTPEEVRNLSEEILSTPFGQSIMPFINGMMQTKNSNVAPLVDPYQNYVSHNDIFEGFVEILDEGMLKEFVKNNSMVVLWRPDDDLFLTTWVEKIVSNQANIGFIDCLRYQHLSNGITPLLQVYLQGECIFQTNDIACFDQALELM</sequence>
<evidence type="ECO:0000256" key="3">
    <source>
        <dbReference type="ARBA" id="ARBA00022801"/>
    </source>
</evidence>
<evidence type="ECO:0000259" key="4">
    <source>
        <dbReference type="PROSITE" id="PS51858"/>
    </source>
</evidence>
<accession>A0A1R2BYX6</accession>
<dbReference type="AlphaFoldDB" id="A0A1R2BYX6"/>
<dbReference type="PANTHER" id="PTHR12378">
    <property type="entry name" value="DESUMOYLATING ISOPEPTIDASE"/>
    <property type="match status" value="1"/>
</dbReference>
<dbReference type="GO" id="GO:0006508">
    <property type="term" value="P:proteolysis"/>
    <property type="evidence" value="ECO:0007669"/>
    <property type="project" value="UniProtKB-KW"/>
</dbReference>
<comment type="similarity">
    <text evidence="1">Belongs to the DeSI family.</text>
</comment>
<dbReference type="Pfam" id="PF05903">
    <property type="entry name" value="Peptidase_C97"/>
    <property type="match status" value="1"/>
</dbReference>
<dbReference type="Gene3D" id="3.90.1720.30">
    <property type="entry name" value="PPPDE domains"/>
    <property type="match status" value="1"/>
</dbReference>
<dbReference type="OrthoDB" id="21221at2759"/>
<dbReference type="InterPro" id="IPR042266">
    <property type="entry name" value="PPPDE_sf"/>
</dbReference>
<evidence type="ECO:0000256" key="2">
    <source>
        <dbReference type="ARBA" id="ARBA00022670"/>
    </source>
</evidence>
<dbReference type="GO" id="GO:0070646">
    <property type="term" value="P:protein modification by small protein removal"/>
    <property type="evidence" value="ECO:0007669"/>
    <property type="project" value="TreeGrafter"/>
</dbReference>
<dbReference type="EMBL" id="MPUH01000364">
    <property type="protein sequence ID" value="OMJ81847.1"/>
    <property type="molecule type" value="Genomic_DNA"/>
</dbReference>
<reference evidence="5 6" key="1">
    <citation type="submission" date="2016-11" db="EMBL/GenBank/DDBJ databases">
        <title>The macronuclear genome of Stentor coeruleus: a giant cell with tiny introns.</title>
        <authorList>
            <person name="Slabodnick M."/>
            <person name="Ruby J.G."/>
            <person name="Reiff S.B."/>
            <person name="Swart E.C."/>
            <person name="Gosai S."/>
            <person name="Prabakaran S."/>
            <person name="Witkowska E."/>
            <person name="Larue G.E."/>
            <person name="Fisher S."/>
            <person name="Freeman R.M."/>
            <person name="Gunawardena J."/>
            <person name="Chu W."/>
            <person name="Stover N.A."/>
            <person name="Gregory B.D."/>
            <person name="Nowacki M."/>
            <person name="Derisi J."/>
            <person name="Roy S.W."/>
            <person name="Marshall W.F."/>
            <person name="Sood P."/>
        </authorList>
    </citation>
    <scope>NUCLEOTIDE SEQUENCE [LARGE SCALE GENOMIC DNA]</scope>
    <source>
        <strain evidence="5">WM001</strain>
    </source>
</reference>
<organism evidence="5 6">
    <name type="scientific">Stentor coeruleus</name>
    <dbReference type="NCBI Taxonomy" id="5963"/>
    <lineage>
        <taxon>Eukaryota</taxon>
        <taxon>Sar</taxon>
        <taxon>Alveolata</taxon>
        <taxon>Ciliophora</taxon>
        <taxon>Postciliodesmatophora</taxon>
        <taxon>Heterotrichea</taxon>
        <taxon>Heterotrichida</taxon>
        <taxon>Stentoridae</taxon>
        <taxon>Stentor</taxon>
    </lineage>
</organism>